<keyword evidence="4" id="KW-1185">Reference proteome</keyword>
<feature type="compositionally biased region" description="Low complexity" evidence="1">
    <location>
        <begin position="28"/>
        <end position="48"/>
    </location>
</feature>
<feature type="transmembrane region" description="Helical" evidence="2">
    <location>
        <begin position="373"/>
        <end position="390"/>
    </location>
</feature>
<accession>A0A3N4L058</accession>
<dbReference type="Proteomes" id="UP000277580">
    <property type="component" value="Unassembled WGS sequence"/>
</dbReference>
<feature type="region of interest" description="Disordered" evidence="1">
    <location>
        <begin position="286"/>
        <end position="330"/>
    </location>
</feature>
<reference evidence="3 4" key="1">
    <citation type="journal article" date="2018" name="Nat. Ecol. Evol.">
        <title>Pezizomycetes genomes reveal the molecular basis of ectomycorrhizal truffle lifestyle.</title>
        <authorList>
            <person name="Murat C."/>
            <person name="Payen T."/>
            <person name="Noel B."/>
            <person name="Kuo A."/>
            <person name="Morin E."/>
            <person name="Chen J."/>
            <person name="Kohler A."/>
            <person name="Krizsan K."/>
            <person name="Balestrini R."/>
            <person name="Da Silva C."/>
            <person name="Montanini B."/>
            <person name="Hainaut M."/>
            <person name="Levati E."/>
            <person name="Barry K.W."/>
            <person name="Belfiori B."/>
            <person name="Cichocki N."/>
            <person name="Clum A."/>
            <person name="Dockter R.B."/>
            <person name="Fauchery L."/>
            <person name="Guy J."/>
            <person name="Iotti M."/>
            <person name="Le Tacon F."/>
            <person name="Lindquist E.A."/>
            <person name="Lipzen A."/>
            <person name="Malagnac F."/>
            <person name="Mello A."/>
            <person name="Molinier V."/>
            <person name="Miyauchi S."/>
            <person name="Poulain J."/>
            <person name="Riccioni C."/>
            <person name="Rubini A."/>
            <person name="Sitrit Y."/>
            <person name="Splivallo R."/>
            <person name="Traeger S."/>
            <person name="Wang M."/>
            <person name="Zifcakova L."/>
            <person name="Wipf D."/>
            <person name="Zambonelli A."/>
            <person name="Paolocci F."/>
            <person name="Nowrousian M."/>
            <person name="Ottonello S."/>
            <person name="Baldrian P."/>
            <person name="Spatafora J.W."/>
            <person name="Henrissat B."/>
            <person name="Nagy L.G."/>
            <person name="Aury J.M."/>
            <person name="Wincker P."/>
            <person name="Grigoriev I.V."/>
            <person name="Bonfante P."/>
            <person name="Martin F.M."/>
        </authorList>
    </citation>
    <scope>NUCLEOTIDE SEQUENCE [LARGE SCALE GENOMIC DNA]</scope>
    <source>
        <strain evidence="3 4">CCBAS932</strain>
    </source>
</reference>
<feature type="compositionally biased region" description="Pro residues" evidence="1">
    <location>
        <begin position="1"/>
        <end position="12"/>
    </location>
</feature>
<dbReference type="OrthoDB" id="3981028at2759"/>
<sequence length="422" mass="46827">MLRVIPFPPPPRSMVQTDRMNGHHPLHTPSAPAANAQKAPQQQQPLATPATVARVYRTCTNLFLTRRLPDALATLQPIIADSVSPRVKCSRALRTKVWSLYFAILDAAAKMGAEEGKKVWGAAEWRKILARVRSGAVWDEAIATYGGEGRVDAEVVNALVTLLLAHSQDQSVTQKKIEAYLSAAPNTIGTDDDPKGISQRVKLVELYILHVIPRVGDWDYAREFTNTSPDLDDEQKDLFQATLDQLQKDSEEAERYSQELAARREAQWEHDRQQELADEAISVHSPAPSVAGSRAGSVVTTTRRTSTTTVRPPRREGKRKTASVNGTTKEGKVTANNSKVTAAAKADSKNLFATTTALLNRLQAQMNTAQGRFTLLRTVIMLAMVVWMTSKRRVRERVRRLLLLAWIKTTRTVGMGMKVTYI</sequence>
<evidence type="ECO:0008006" key="5">
    <source>
        <dbReference type="Google" id="ProtNLM"/>
    </source>
</evidence>
<organism evidence="3 4">
    <name type="scientific">Morchella conica CCBAS932</name>
    <dbReference type="NCBI Taxonomy" id="1392247"/>
    <lineage>
        <taxon>Eukaryota</taxon>
        <taxon>Fungi</taxon>
        <taxon>Dikarya</taxon>
        <taxon>Ascomycota</taxon>
        <taxon>Pezizomycotina</taxon>
        <taxon>Pezizomycetes</taxon>
        <taxon>Pezizales</taxon>
        <taxon>Morchellaceae</taxon>
        <taxon>Morchella</taxon>
    </lineage>
</organism>
<evidence type="ECO:0000256" key="2">
    <source>
        <dbReference type="SAM" id="Phobius"/>
    </source>
</evidence>
<keyword evidence="2" id="KW-0812">Transmembrane</keyword>
<dbReference type="STRING" id="1392247.A0A3N4L058"/>
<evidence type="ECO:0000313" key="3">
    <source>
        <dbReference type="EMBL" id="RPB13961.1"/>
    </source>
</evidence>
<keyword evidence="2" id="KW-1133">Transmembrane helix</keyword>
<dbReference type="EMBL" id="ML119120">
    <property type="protein sequence ID" value="RPB13961.1"/>
    <property type="molecule type" value="Genomic_DNA"/>
</dbReference>
<gene>
    <name evidence="3" type="ORF">P167DRAFT_572882</name>
</gene>
<proteinExistence type="predicted"/>
<keyword evidence="2" id="KW-0472">Membrane</keyword>
<dbReference type="InParanoid" id="A0A3N4L058"/>
<feature type="region of interest" description="Disordered" evidence="1">
    <location>
        <begin position="1"/>
        <end position="48"/>
    </location>
</feature>
<evidence type="ECO:0000313" key="4">
    <source>
        <dbReference type="Proteomes" id="UP000277580"/>
    </source>
</evidence>
<evidence type="ECO:0000256" key="1">
    <source>
        <dbReference type="SAM" id="MobiDB-lite"/>
    </source>
</evidence>
<feature type="region of interest" description="Disordered" evidence="1">
    <location>
        <begin position="249"/>
        <end position="268"/>
    </location>
</feature>
<dbReference type="AlphaFoldDB" id="A0A3N4L058"/>
<feature type="compositionally biased region" description="Low complexity" evidence="1">
    <location>
        <begin position="297"/>
        <end position="311"/>
    </location>
</feature>
<name>A0A3N4L058_9PEZI</name>
<protein>
    <recommendedName>
        <fullName evidence="5">Peroxin 26</fullName>
    </recommendedName>
</protein>